<dbReference type="Proteomes" id="UP000800038">
    <property type="component" value="Unassembled WGS sequence"/>
</dbReference>
<dbReference type="AlphaFoldDB" id="A0A6A5SQG7"/>
<dbReference type="EMBL" id="ML976031">
    <property type="protein sequence ID" value="KAF1942885.1"/>
    <property type="molecule type" value="Genomic_DNA"/>
</dbReference>
<feature type="non-terminal residue" evidence="2">
    <location>
        <position position="1"/>
    </location>
</feature>
<evidence type="ECO:0000313" key="3">
    <source>
        <dbReference type="Proteomes" id="UP000800038"/>
    </source>
</evidence>
<keyword evidence="3" id="KW-1185">Reference proteome</keyword>
<reference evidence="2" key="1">
    <citation type="journal article" date="2020" name="Stud. Mycol.">
        <title>101 Dothideomycetes genomes: a test case for predicting lifestyles and emergence of pathogens.</title>
        <authorList>
            <person name="Haridas S."/>
            <person name="Albert R."/>
            <person name="Binder M."/>
            <person name="Bloem J."/>
            <person name="Labutti K."/>
            <person name="Salamov A."/>
            <person name="Andreopoulos B."/>
            <person name="Baker S."/>
            <person name="Barry K."/>
            <person name="Bills G."/>
            <person name="Bluhm B."/>
            <person name="Cannon C."/>
            <person name="Castanera R."/>
            <person name="Culley D."/>
            <person name="Daum C."/>
            <person name="Ezra D."/>
            <person name="Gonzalez J."/>
            <person name="Henrissat B."/>
            <person name="Kuo A."/>
            <person name="Liang C."/>
            <person name="Lipzen A."/>
            <person name="Lutzoni F."/>
            <person name="Magnuson J."/>
            <person name="Mondo S."/>
            <person name="Nolan M."/>
            <person name="Ohm R."/>
            <person name="Pangilinan J."/>
            <person name="Park H.-J."/>
            <person name="Ramirez L."/>
            <person name="Alfaro M."/>
            <person name="Sun H."/>
            <person name="Tritt A."/>
            <person name="Yoshinaga Y."/>
            <person name="Zwiers L.-H."/>
            <person name="Turgeon B."/>
            <person name="Goodwin S."/>
            <person name="Spatafora J."/>
            <person name="Crous P."/>
            <person name="Grigoriev I."/>
        </authorList>
    </citation>
    <scope>NUCLEOTIDE SEQUENCE</scope>
    <source>
        <strain evidence="2">CBS 161.51</strain>
    </source>
</reference>
<evidence type="ECO:0000256" key="1">
    <source>
        <dbReference type="SAM" id="MobiDB-lite"/>
    </source>
</evidence>
<feature type="region of interest" description="Disordered" evidence="1">
    <location>
        <begin position="47"/>
        <end position="71"/>
    </location>
</feature>
<evidence type="ECO:0000313" key="2">
    <source>
        <dbReference type="EMBL" id="KAF1942885.1"/>
    </source>
</evidence>
<dbReference type="OrthoDB" id="5231586at2759"/>
<name>A0A6A5SQG7_9PLEO</name>
<gene>
    <name evidence="2" type="ORF">EJ02DRAFT_344607</name>
</gene>
<accession>A0A6A5SQG7</accession>
<protein>
    <submittedName>
        <fullName evidence="2">Uncharacterized protein</fullName>
    </submittedName>
</protein>
<sequence>YILDLNVQGFPPQLAAVADMANSLRAEHYIQRSSYFLSFSAGAAPPEFVPASEHHQDASQQRGLQPHHVSE</sequence>
<organism evidence="2 3">
    <name type="scientific">Clathrospora elynae</name>
    <dbReference type="NCBI Taxonomy" id="706981"/>
    <lineage>
        <taxon>Eukaryota</taxon>
        <taxon>Fungi</taxon>
        <taxon>Dikarya</taxon>
        <taxon>Ascomycota</taxon>
        <taxon>Pezizomycotina</taxon>
        <taxon>Dothideomycetes</taxon>
        <taxon>Pleosporomycetidae</taxon>
        <taxon>Pleosporales</taxon>
        <taxon>Diademaceae</taxon>
        <taxon>Clathrospora</taxon>
    </lineage>
</organism>
<proteinExistence type="predicted"/>